<evidence type="ECO:0000313" key="3">
    <source>
        <dbReference type="Proteomes" id="UP001367508"/>
    </source>
</evidence>
<reference evidence="2 3" key="1">
    <citation type="submission" date="2024-01" db="EMBL/GenBank/DDBJ databases">
        <title>The genomes of 5 underutilized Papilionoideae crops provide insights into root nodulation and disease resistanc.</title>
        <authorList>
            <person name="Jiang F."/>
        </authorList>
    </citation>
    <scope>NUCLEOTIDE SEQUENCE [LARGE SCALE GENOMIC DNA]</scope>
    <source>
        <strain evidence="2">LVBAO_FW01</strain>
        <tissue evidence="2">Leaves</tissue>
    </source>
</reference>
<comment type="caution">
    <text evidence="2">The sequence shown here is derived from an EMBL/GenBank/DDBJ whole genome shotgun (WGS) entry which is preliminary data.</text>
</comment>
<feature type="region of interest" description="Disordered" evidence="1">
    <location>
        <begin position="72"/>
        <end position="94"/>
    </location>
</feature>
<protein>
    <submittedName>
        <fullName evidence="2">Uncharacterized protein</fullName>
    </submittedName>
</protein>
<name>A0AAN9MY45_CANGL</name>
<evidence type="ECO:0000313" key="2">
    <source>
        <dbReference type="EMBL" id="KAK7360508.1"/>
    </source>
</evidence>
<organism evidence="2 3">
    <name type="scientific">Canavalia gladiata</name>
    <name type="common">Sword bean</name>
    <name type="synonym">Dolichos gladiatus</name>
    <dbReference type="NCBI Taxonomy" id="3824"/>
    <lineage>
        <taxon>Eukaryota</taxon>
        <taxon>Viridiplantae</taxon>
        <taxon>Streptophyta</taxon>
        <taxon>Embryophyta</taxon>
        <taxon>Tracheophyta</taxon>
        <taxon>Spermatophyta</taxon>
        <taxon>Magnoliopsida</taxon>
        <taxon>eudicotyledons</taxon>
        <taxon>Gunneridae</taxon>
        <taxon>Pentapetalae</taxon>
        <taxon>rosids</taxon>
        <taxon>fabids</taxon>
        <taxon>Fabales</taxon>
        <taxon>Fabaceae</taxon>
        <taxon>Papilionoideae</taxon>
        <taxon>50 kb inversion clade</taxon>
        <taxon>NPAAA clade</taxon>
        <taxon>indigoferoid/millettioid clade</taxon>
        <taxon>Phaseoleae</taxon>
        <taxon>Canavalia</taxon>
    </lineage>
</organism>
<sequence length="94" mass="10458">MRDYPCMAQICTRKTGAHGMHARYFTWKTPCEGTRLHPYPRSSSFKVMGDTNVAHILLQDVDGHLSTNSCCPPNGDQSEQEELGIEISSPISFA</sequence>
<dbReference type="Proteomes" id="UP001367508">
    <property type="component" value="Unassembled WGS sequence"/>
</dbReference>
<dbReference type="EMBL" id="JAYMYQ010000001">
    <property type="protein sequence ID" value="KAK7360508.1"/>
    <property type="molecule type" value="Genomic_DNA"/>
</dbReference>
<proteinExistence type="predicted"/>
<gene>
    <name evidence="2" type="ORF">VNO77_02509</name>
</gene>
<keyword evidence="3" id="KW-1185">Reference proteome</keyword>
<evidence type="ECO:0000256" key="1">
    <source>
        <dbReference type="SAM" id="MobiDB-lite"/>
    </source>
</evidence>
<accession>A0AAN9MY45</accession>
<dbReference type="AlphaFoldDB" id="A0AAN9MY45"/>